<name>A0A7C2P1G8_UNCW3</name>
<reference evidence="1" key="1">
    <citation type="journal article" date="2020" name="mSystems">
        <title>Genome- and Community-Level Interaction Insights into Carbon Utilization and Element Cycling Functions of Hydrothermarchaeota in Hydrothermal Sediment.</title>
        <authorList>
            <person name="Zhou Z."/>
            <person name="Liu Y."/>
            <person name="Xu W."/>
            <person name="Pan J."/>
            <person name="Luo Z.H."/>
            <person name="Li M."/>
        </authorList>
    </citation>
    <scope>NUCLEOTIDE SEQUENCE [LARGE SCALE GENOMIC DNA]</scope>
    <source>
        <strain evidence="1">SpSt-34</strain>
    </source>
</reference>
<dbReference type="AlphaFoldDB" id="A0A7C2P1G8"/>
<sequence>MEKLGYEVYGIDGWKKLRGYKGSIKYRPNLFWAIISDITQKVVYRYPKLAFRLLAVKNMESI</sequence>
<dbReference type="EMBL" id="DSOL01000213">
    <property type="protein sequence ID" value="HEN28473.1"/>
    <property type="molecule type" value="Genomic_DNA"/>
</dbReference>
<accession>A0A7C2P1G8</accession>
<protein>
    <submittedName>
        <fullName evidence="1">Uncharacterized protein</fullName>
    </submittedName>
</protein>
<comment type="caution">
    <text evidence="1">The sequence shown here is derived from an EMBL/GenBank/DDBJ whole genome shotgun (WGS) entry which is preliminary data.</text>
</comment>
<organism evidence="1">
    <name type="scientific">candidate division WOR-3 bacterium</name>
    <dbReference type="NCBI Taxonomy" id="2052148"/>
    <lineage>
        <taxon>Bacteria</taxon>
        <taxon>Bacteria division WOR-3</taxon>
    </lineage>
</organism>
<proteinExistence type="predicted"/>
<evidence type="ECO:0000313" key="1">
    <source>
        <dbReference type="EMBL" id="HEN28473.1"/>
    </source>
</evidence>
<gene>
    <name evidence="1" type="ORF">ENQ77_07500</name>
</gene>